<proteinExistence type="predicted"/>
<feature type="region of interest" description="Disordered" evidence="1">
    <location>
        <begin position="826"/>
        <end position="879"/>
    </location>
</feature>
<sequence length="879" mass="96534">RREATAHDCHTLKGNRSEGRSRSIGLMAASFTGCGILGFLREVQVAESLAFAVKCVSDLLQAHPRLVSLGYDDGCHLAEALRRHSDARVRRLDVWIDLFHLAGHVRTKCFIEHNPLTRLLPGDIVHINVHTSSLRRCILSHLDVFGKVQRRRALQCLIPALREPHRAGRSMRLFSVGASSSGQACHILAALPTATLPVLVELRLPSQMVVNVTLTSNKMRARLFAVIDAPSGRTMKKIQINKVQLPCRSVMLSWWRLPLEEHMYVHTVAAELDLVQTLRVATLPVQISFLYGQNTSAAEQNWALSSHPGAIYMALHSLASFEMPNVVAKYTSLLDIPSVTWKLQLGKTGDGKSLVINFVKEVLKQRRAHVQAHYEAVHKKQVEEWKKERRFEDSATKPIPPNVKLICDDGSAVAWCHSMSLPENEGRGFAVLHECKKFMQSANNASGAFPATTLCKLWDRDDYSHDVQDYHKEFTLERPLFVIHMAGHLEDKHKCFQFGDELGIDNRVRQSVAQNLGLLFRQEASMTGIARRGSHKLLVYQLIIPSCKVVGLGYGDANEPGEGFYERLHRFRMEVLPHGPEDFCSSPIDGCLIQVRNSIGVSDLRVSISVLDFLEAQRPHLNTLSGRIYACQEPAAAAELASVADCGGLVLQEVCAIEPSKLPEIVATDTAAFVTALFSLCSSKKPVMPLKEIQATWATLDPEQGRRVAKMQNAALSTLSCFQAILVRDNVRGPKITKLCRFPVERHLNAPGTETVTAFNTHFARTTLINSCAQTPIVLSWPTGPNVLTQLSSAGVPESALQTSDAKVATARALFRDLRLVLHDGPPHGAPWHGDSAPGVDSSPATTKRPRTVAVPPPSAAGGLPAPTPPGAMPGAFGV</sequence>
<evidence type="ECO:0000256" key="1">
    <source>
        <dbReference type="SAM" id="MobiDB-lite"/>
    </source>
</evidence>
<name>A0ABP0MTG1_9DINO</name>
<organism evidence="2 3">
    <name type="scientific">Durusdinium trenchii</name>
    <dbReference type="NCBI Taxonomy" id="1381693"/>
    <lineage>
        <taxon>Eukaryota</taxon>
        <taxon>Sar</taxon>
        <taxon>Alveolata</taxon>
        <taxon>Dinophyceae</taxon>
        <taxon>Suessiales</taxon>
        <taxon>Symbiodiniaceae</taxon>
        <taxon>Durusdinium</taxon>
    </lineage>
</organism>
<protein>
    <submittedName>
        <fullName evidence="2">Uncharacterized protein</fullName>
    </submittedName>
</protein>
<comment type="caution">
    <text evidence="2">The sequence shown here is derived from an EMBL/GenBank/DDBJ whole genome shotgun (WGS) entry which is preliminary data.</text>
</comment>
<dbReference type="Proteomes" id="UP001642464">
    <property type="component" value="Unassembled WGS sequence"/>
</dbReference>
<evidence type="ECO:0000313" key="2">
    <source>
        <dbReference type="EMBL" id="CAK9054765.1"/>
    </source>
</evidence>
<evidence type="ECO:0000313" key="3">
    <source>
        <dbReference type="Proteomes" id="UP001642464"/>
    </source>
</evidence>
<dbReference type="EMBL" id="CAXAMM010024125">
    <property type="protein sequence ID" value="CAK9054765.1"/>
    <property type="molecule type" value="Genomic_DNA"/>
</dbReference>
<gene>
    <name evidence="2" type="ORF">SCF082_LOCUS29698</name>
</gene>
<reference evidence="2 3" key="1">
    <citation type="submission" date="2024-02" db="EMBL/GenBank/DDBJ databases">
        <authorList>
            <person name="Chen Y."/>
            <person name="Shah S."/>
            <person name="Dougan E. K."/>
            <person name="Thang M."/>
            <person name="Chan C."/>
        </authorList>
    </citation>
    <scope>NUCLEOTIDE SEQUENCE [LARGE SCALE GENOMIC DNA]</scope>
</reference>
<accession>A0ABP0MTG1</accession>
<keyword evidence="3" id="KW-1185">Reference proteome</keyword>
<feature type="non-terminal residue" evidence="2">
    <location>
        <position position="1"/>
    </location>
</feature>